<dbReference type="InterPro" id="IPR011604">
    <property type="entry name" value="PDDEXK-like_dom_sf"/>
</dbReference>
<accession>A0A4Q0PDU7</accession>
<organism evidence="2 3">
    <name type="scientific">Leeuwenhoekiella aequorea</name>
    <dbReference type="NCBI Taxonomy" id="283736"/>
    <lineage>
        <taxon>Bacteria</taxon>
        <taxon>Pseudomonadati</taxon>
        <taxon>Bacteroidota</taxon>
        <taxon>Flavobacteriia</taxon>
        <taxon>Flavobacteriales</taxon>
        <taxon>Flavobacteriaceae</taxon>
        <taxon>Leeuwenhoekiella</taxon>
    </lineage>
</organism>
<evidence type="ECO:0000313" key="2">
    <source>
        <dbReference type="EMBL" id="RXG24239.1"/>
    </source>
</evidence>
<dbReference type="AlphaFoldDB" id="A0A4Q0PDU7"/>
<dbReference type="RefSeq" id="WP_128755991.1">
    <property type="nucleotide sequence ID" value="NZ_QOVM01000001.1"/>
</dbReference>
<dbReference type="Gene3D" id="3.90.320.10">
    <property type="match status" value="1"/>
</dbReference>
<dbReference type="InterPro" id="IPR027417">
    <property type="entry name" value="P-loop_NTPase"/>
</dbReference>
<name>A0A4Q0PDU7_9FLAO</name>
<protein>
    <submittedName>
        <fullName evidence="2">PD-(D/E)XK nuclease superfamily protein</fullName>
    </submittedName>
</protein>
<dbReference type="InterPro" id="IPR011335">
    <property type="entry name" value="Restrct_endonuc-II-like"/>
</dbReference>
<dbReference type="SUPFAM" id="SSF52540">
    <property type="entry name" value="P-loop containing nucleoside triphosphate hydrolases"/>
    <property type="match status" value="1"/>
</dbReference>
<dbReference type="OrthoDB" id="9762792at2"/>
<evidence type="ECO:0000313" key="3">
    <source>
        <dbReference type="Proteomes" id="UP000289238"/>
    </source>
</evidence>
<sequence>MTTFIDEIIEDLLNSNIPLSQTVIVLPSKRAGSFFIKNLKKKLKDEVCFLPKTLSIEELVEDISGLIPASQTQLQVELYHIYQQQYNQGEPESFLNFLGWGQTLLGDFNEIDRHLIATKPFFDYLSAIKELNHWSTDKSSTLVSNYLIFWKSIADYYENYKTHLEKLGLGYQGMLYRKAVENINDYLKDDEQHYHFCGFNALNTAEQEIIKRFLTRPSTKIFWDIDPYFLEDQYHVASTFIRTYLKSWPQLNPDNSILVKGKSRYNSEKNIVATGISQNIGQIKYVGQLLADFSQNDLENTAVILGDEALLLPLLNSLPHNIKALNVTMGLPLQQVAQAAFFENWFQLQLNFKENGFYYKDVLALLDQQYAIILLGDIRLTIKKEITQKNLIYIDPLKLNITSESTALQLIFSSWKDKSRQALAAILKIIQLLKEELFPQKNWLQLEFLHAFLELFNQLKNLNDTYTYLGDIKTLKQFYRELLSKETLDFRGDPYSGLQIMGVLESRVLDFENIIITSLNEGTFPSGKSQNSFIPFDLKIEYKLPTYREKDAIYAYHFFRLLQRSQHINLLYNNEAGGLNSGEKSRFLLQLATDPDVNYSYKEQTASAGVTLKPKTLKKIKKTPEIIASIKKHVEAGLSPSALTTYIRNPIDFYYKYVLGIKELDEVEDIIAHNTLGTVVHETLEKLYEPYLNTVLTPAILTKMEAGIEQEVRKQFAIWYNAINIDTGKNLIIFNVAKQFVRNFLILEQNEIGSGNQIIIKALEAKYSVTIRDGVTLRGTVDRIDTVNDVLRVLDYKTGRVEKGHLVLKEWDDLISNYNKQSKAFQVLCYALMLYKSEGLPQSTEAGIISFKNLKEGFLKLNKDRNSLITQDLIETFQEYLLQLVDEILDIDTPFTEKEV</sequence>
<dbReference type="SUPFAM" id="SSF52980">
    <property type="entry name" value="Restriction endonuclease-like"/>
    <property type="match status" value="1"/>
</dbReference>
<dbReference type="InterPro" id="IPR038726">
    <property type="entry name" value="PDDEXK_AddAB-type"/>
</dbReference>
<evidence type="ECO:0000259" key="1">
    <source>
        <dbReference type="Pfam" id="PF12705"/>
    </source>
</evidence>
<gene>
    <name evidence="2" type="ORF">DSM00_23</name>
</gene>
<dbReference type="Pfam" id="PF12705">
    <property type="entry name" value="PDDEXK_1"/>
    <property type="match status" value="1"/>
</dbReference>
<dbReference type="Proteomes" id="UP000289238">
    <property type="component" value="Unassembled WGS sequence"/>
</dbReference>
<dbReference type="EMBL" id="QOVM01000001">
    <property type="protein sequence ID" value="RXG24239.1"/>
    <property type="molecule type" value="Genomic_DNA"/>
</dbReference>
<reference evidence="2 3" key="1">
    <citation type="submission" date="2018-07" db="EMBL/GenBank/DDBJ databases">
        <title>Leeuwenhoekiella genomics.</title>
        <authorList>
            <person name="Tahon G."/>
            <person name="Willems A."/>
        </authorList>
    </citation>
    <scope>NUCLEOTIDE SEQUENCE [LARGE SCALE GENOMIC DNA]</scope>
    <source>
        <strain evidence="2 3">LMG 22550</strain>
    </source>
</reference>
<comment type="caution">
    <text evidence="2">The sequence shown here is derived from an EMBL/GenBank/DDBJ whole genome shotgun (WGS) entry which is preliminary data.</text>
</comment>
<feature type="domain" description="PD-(D/E)XK endonuclease-like" evidence="1">
    <location>
        <begin position="638"/>
        <end position="897"/>
    </location>
</feature>
<proteinExistence type="predicted"/>
<keyword evidence="3" id="KW-1185">Reference proteome</keyword>